<comment type="caution">
    <text evidence="1">The sequence shown here is derived from an EMBL/GenBank/DDBJ whole genome shotgun (WGS) entry which is preliminary data.</text>
</comment>
<accession>A0A1Q5TGX4</accession>
<keyword evidence="2" id="KW-1185">Reference proteome</keyword>
<dbReference type="EMBL" id="MKGQ01000052">
    <property type="protein sequence ID" value="OKO99483.1"/>
    <property type="molecule type" value="Genomic_DNA"/>
</dbReference>
<name>A0A1Q5TGX4_9GAMM</name>
<evidence type="ECO:0000313" key="1">
    <source>
        <dbReference type="EMBL" id="OKO99483.1"/>
    </source>
</evidence>
<dbReference type="Proteomes" id="UP000186268">
    <property type="component" value="Unassembled WGS sequence"/>
</dbReference>
<organism evidence="1 2">
    <name type="scientific">Xenorhabdus eapokensis</name>
    <dbReference type="NCBI Taxonomy" id="1873482"/>
    <lineage>
        <taxon>Bacteria</taxon>
        <taxon>Pseudomonadati</taxon>
        <taxon>Pseudomonadota</taxon>
        <taxon>Gammaproteobacteria</taxon>
        <taxon>Enterobacterales</taxon>
        <taxon>Morganellaceae</taxon>
        <taxon>Xenorhabdus</taxon>
    </lineage>
</organism>
<protein>
    <submittedName>
        <fullName evidence="1">Uncharacterized protein</fullName>
    </submittedName>
</protein>
<dbReference type="RefSeq" id="WP_074025153.1">
    <property type="nucleotide sequence ID" value="NZ_CAWNAG010000161.1"/>
</dbReference>
<proteinExistence type="predicted"/>
<sequence>MKELEKNNFKRVSGGYCGILAGCNLATEAQCRQHVRIIIQSRQEAGMNHWNAIKDIFKSKK</sequence>
<gene>
    <name evidence="1" type="ORF">Xedl_03632</name>
</gene>
<dbReference type="PROSITE" id="PS51257">
    <property type="entry name" value="PROKAR_LIPOPROTEIN"/>
    <property type="match status" value="1"/>
</dbReference>
<reference evidence="1 2" key="1">
    <citation type="submission" date="2016-09" db="EMBL/GenBank/DDBJ databases">
        <title>Xenorhabdus thuongxuanensis sp. nov. and Xenorhabdus eapokensis sp. nov., isolated from Steinernema species.</title>
        <authorList>
            <person name="Kaempfer P."/>
            <person name="Tobias N.J."/>
            <person name="Phan Ke L."/>
            <person name="Bode H.B."/>
            <person name="Glaeser S.P."/>
        </authorList>
    </citation>
    <scope>NUCLEOTIDE SEQUENCE [LARGE SCALE GENOMIC DNA]</scope>
    <source>
        <strain evidence="1 2">DL20</strain>
    </source>
</reference>
<evidence type="ECO:0000313" key="2">
    <source>
        <dbReference type="Proteomes" id="UP000186268"/>
    </source>
</evidence>
<dbReference type="AlphaFoldDB" id="A0A1Q5TGX4"/>